<dbReference type="InterPro" id="IPR012338">
    <property type="entry name" value="Beta-lactam/transpept-like"/>
</dbReference>
<dbReference type="EC" id="3.1.1.103" evidence="2"/>
<evidence type="ECO:0000313" key="3">
    <source>
        <dbReference type="Proteomes" id="UP001376459"/>
    </source>
</evidence>
<keyword evidence="3" id="KW-1185">Reference proteome</keyword>
<keyword evidence="2" id="KW-0378">Hydrolase</keyword>
<protein>
    <submittedName>
        <fullName evidence="2">Serine hydrolase domain-containing protein</fullName>
        <ecNumber evidence="2">3.1.1.103</ecNumber>
    </submittedName>
</protein>
<organism evidence="2 3">
    <name type="scientific">Streptomyces machairae</name>
    <dbReference type="NCBI Taxonomy" id="3134109"/>
    <lineage>
        <taxon>Bacteria</taxon>
        <taxon>Bacillati</taxon>
        <taxon>Actinomycetota</taxon>
        <taxon>Actinomycetes</taxon>
        <taxon>Kitasatosporales</taxon>
        <taxon>Streptomycetaceae</taxon>
        <taxon>Streptomyces</taxon>
    </lineage>
</organism>
<dbReference type="PANTHER" id="PTHR46825">
    <property type="entry name" value="D-ALANYL-D-ALANINE-CARBOXYPEPTIDASE/ENDOPEPTIDASE AMPH"/>
    <property type="match status" value="1"/>
</dbReference>
<dbReference type="PANTHER" id="PTHR46825:SF8">
    <property type="entry name" value="BETA-LACTAMASE-RELATED"/>
    <property type="match status" value="1"/>
</dbReference>
<dbReference type="EMBL" id="JBBKAK010000001">
    <property type="protein sequence ID" value="MEJ8669873.1"/>
    <property type="molecule type" value="Genomic_DNA"/>
</dbReference>
<dbReference type="GO" id="GO:0016787">
    <property type="term" value="F:hydrolase activity"/>
    <property type="evidence" value="ECO:0007669"/>
    <property type="project" value="UniProtKB-KW"/>
</dbReference>
<comment type="caution">
    <text evidence="2">The sequence shown here is derived from an EMBL/GenBank/DDBJ whole genome shotgun (WGS) entry which is preliminary data.</text>
</comment>
<proteinExistence type="predicted"/>
<dbReference type="InterPro" id="IPR050491">
    <property type="entry name" value="AmpC-like"/>
</dbReference>
<evidence type="ECO:0000313" key="2">
    <source>
        <dbReference type="EMBL" id="MEJ8669873.1"/>
    </source>
</evidence>
<accession>A0ABU8ULS4</accession>
<dbReference type="Gene3D" id="3.40.710.10">
    <property type="entry name" value="DD-peptidase/beta-lactamase superfamily"/>
    <property type="match status" value="1"/>
</dbReference>
<evidence type="ECO:0000259" key="1">
    <source>
        <dbReference type="Pfam" id="PF00144"/>
    </source>
</evidence>
<reference evidence="2 3" key="1">
    <citation type="submission" date="2024-03" db="EMBL/GenBank/DDBJ databases">
        <title>Novel Streptomyces species of biotechnological and ecological value are a feature of Machair soil.</title>
        <authorList>
            <person name="Prole J.R."/>
            <person name="Goodfellow M."/>
            <person name="Allenby N."/>
            <person name="Ward A.C."/>
        </authorList>
    </citation>
    <scope>NUCLEOTIDE SEQUENCE [LARGE SCALE GENOMIC DNA]</scope>
    <source>
        <strain evidence="2 3">MS1.AVA.1</strain>
    </source>
</reference>
<dbReference type="Proteomes" id="UP001376459">
    <property type="component" value="Unassembled WGS sequence"/>
</dbReference>
<sequence length="372" mass="39431">MSLDGGAIHGPKEVSWCGDGAAGASLLPGNAAAADDRLPALVRRYLDQALAAGSPSVICGVIQGRRTYVEGAGAAVGRSAPDGRTVFQLGSITKTLTATALARAVGAGETRLDAPLALPARFRIPRKGNRRITLAHLATHTSGLPSLPPNLLAEADPYDPYAHYTLDDLATGLRGTELSTEPGKVNAYSNLGFGLLGQALAFDDVDSMLRHRVAAPLGMVDTTTALRPDMASRKAVGHMEGEVVPDWHDHVLSAAGTSMYSTANDMVRFLRSQLRPERSPLRDAIELTQRPRFTVDQNLRLGLGWHLSALPGRRTMTWHNGGTGGFSTCAAFIRESGTAVVMMVNTFSQETETAARPVDALTFRLLGELGTA</sequence>
<dbReference type="InterPro" id="IPR001466">
    <property type="entry name" value="Beta-lactam-related"/>
</dbReference>
<feature type="domain" description="Beta-lactamase-related" evidence="1">
    <location>
        <begin position="43"/>
        <end position="356"/>
    </location>
</feature>
<gene>
    <name evidence="2" type="ORF">WKI71_19975</name>
</gene>
<dbReference type="SUPFAM" id="SSF56601">
    <property type="entry name" value="beta-lactamase/transpeptidase-like"/>
    <property type="match status" value="1"/>
</dbReference>
<dbReference type="Pfam" id="PF00144">
    <property type="entry name" value="Beta-lactamase"/>
    <property type="match status" value="1"/>
</dbReference>
<name>A0ABU8ULS4_9ACTN</name>